<proteinExistence type="predicted"/>
<protein>
    <recommendedName>
        <fullName evidence="3">ParB/Sulfiredoxin domain-containing protein</fullName>
    </recommendedName>
</protein>
<evidence type="ECO:0000313" key="1">
    <source>
        <dbReference type="EMBL" id="ALB01367.1"/>
    </source>
</evidence>
<dbReference type="KEGG" id="fper:ACH24_00865"/>
<evidence type="ECO:0000313" key="2">
    <source>
        <dbReference type="Proteomes" id="UP000242800"/>
    </source>
</evidence>
<dbReference type="AlphaFoldDB" id="A0AAC8ZMH7"/>
<dbReference type="EMBL" id="CP012505">
    <property type="protein sequence ID" value="ALB01367.1"/>
    <property type="molecule type" value="Genomic_DNA"/>
</dbReference>
<dbReference type="Proteomes" id="UP000242800">
    <property type="component" value="Chromosome"/>
</dbReference>
<sequence>MVKKSILENFKISPIVGSFMNDYVAFHLELDVDDIFPCGIYHMAVDSKYDSLLMKIPNRLLSKIKTHEGVSEDRVNRIQEATSKSMYVSIPATIFVKDFIFSVLETFVVGDKKLSRVNVSENFLDNDFYLMDGHHRLEVCKRLNLDLFVMVFKEKDVSILPMHRVLNKNLIDLDVKCRDCYDKLTICDHATLCDQNYGMVKIYGNRVDLYNIVNTMIDISCRKDDQLNVSYVGSRHLSLNDFHDCYCLNSTGFFMPSISMEIFYKYVQAGMHFPIKSTCFSPKVGYLNIFIKVE</sequence>
<evidence type="ECO:0008006" key="3">
    <source>
        <dbReference type="Google" id="ProtNLM"/>
    </source>
</evidence>
<reference evidence="1 2" key="1">
    <citation type="journal article" date="2016" name="Int. J. Syst. Evol. Microbiol.">
        <title>Reclassification of Wolbachia persica as Francisella persica comb. nov. and emended description of the family Francisellaceae.</title>
        <authorList>
            <person name="Larson M.A."/>
            <person name="Nalbantoglu U."/>
            <person name="Sayood K."/>
            <person name="Zentz E.B."/>
            <person name="Cer R.Z."/>
            <person name="Iwen P.C."/>
            <person name="Francesconi S.C."/>
            <person name="Bishop-Lilly K.A."/>
            <person name="Mokashi V.P."/>
            <person name="Sjostedt A."/>
            <person name="Hinrichs S.H."/>
        </authorList>
    </citation>
    <scope>NUCLEOTIDE SEQUENCE [LARGE SCALE GENOMIC DNA]</scope>
    <source>
        <strain evidence="1 2">FSC845</strain>
    </source>
</reference>
<organism evidence="1 2">
    <name type="scientific">Francisella persica ATCC VR-331</name>
    <dbReference type="NCBI Taxonomy" id="1086726"/>
    <lineage>
        <taxon>Bacteria</taxon>
        <taxon>Pseudomonadati</taxon>
        <taxon>Pseudomonadota</taxon>
        <taxon>Gammaproteobacteria</taxon>
        <taxon>Thiotrichales</taxon>
        <taxon>Francisellaceae</taxon>
        <taxon>Francisella</taxon>
    </lineage>
</organism>
<accession>A0AAC8ZMH7</accession>
<keyword evidence="2" id="KW-1185">Reference proteome</keyword>
<name>A0AAC8ZMH7_9GAMM</name>
<gene>
    <name evidence="1" type="ORF">ACH24_00865</name>
</gene>
<dbReference type="RefSeq" id="WP_064460781.1">
    <property type="nucleotide sequence ID" value="NZ_CP012505.1"/>
</dbReference>